<feature type="non-terminal residue" evidence="4">
    <location>
        <position position="353"/>
    </location>
</feature>
<keyword evidence="3" id="KW-1133">Transmembrane helix</keyword>
<name>A0ABP0HTW0_9DINO</name>
<keyword evidence="5" id="KW-1185">Reference proteome</keyword>
<keyword evidence="1" id="KW-0233">DNA recombination</keyword>
<evidence type="ECO:0000256" key="2">
    <source>
        <dbReference type="SAM" id="MobiDB-lite"/>
    </source>
</evidence>
<evidence type="ECO:0000313" key="5">
    <source>
        <dbReference type="Proteomes" id="UP001642464"/>
    </source>
</evidence>
<dbReference type="Proteomes" id="UP001642464">
    <property type="component" value="Unassembled WGS sequence"/>
</dbReference>
<keyword evidence="3" id="KW-0472">Membrane</keyword>
<comment type="caution">
    <text evidence="4">The sequence shown here is derived from an EMBL/GenBank/DDBJ whole genome shotgun (WGS) entry which is preliminary data.</text>
</comment>
<evidence type="ECO:0000313" key="4">
    <source>
        <dbReference type="EMBL" id="CAK8993600.1"/>
    </source>
</evidence>
<dbReference type="Gene3D" id="1.10.443.10">
    <property type="entry name" value="Intergrase catalytic core"/>
    <property type="match status" value="1"/>
</dbReference>
<dbReference type="EMBL" id="CAXAMM010001835">
    <property type="protein sequence ID" value="CAK8993600.1"/>
    <property type="molecule type" value="Genomic_DNA"/>
</dbReference>
<feature type="transmembrane region" description="Helical" evidence="3">
    <location>
        <begin position="33"/>
        <end position="56"/>
    </location>
</feature>
<proteinExistence type="predicted"/>
<protein>
    <submittedName>
        <fullName evidence="4">Uncharacterized protein</fullName>
    </submittedName>
</protein>
<dbReference type="InterPro" id="IPR011010">
    <property type="entry name" value="DNA_brk_join_enz"/>
</dbReference>
<dbReference type="SUPFAM" id="SSF56349">
    <property type="entry name" value="DNA breaking-rejoining enzymes"/>
    <property type="match status" value="1"/>
</dbReference>
<keyword evidence="3" id="KW-0812">Transmembrane</keyword>
<organism evidence="4 5">
    <name type="scientific">Durusdinium trenchii</name>
    <dbReference type="NCBI Taxonomy" id="1381693"/>
    <lineage>
        <taxon>Eukaryota</taxon>
        <taxon>Sar</taxon>
        <taxon>Alveolata</taxon>
        <taxon>Dinophyceae</taxon>
        <taxon>Suessiales</taxon>
        <taxon>Symbiodiniaceae</taxon>
        <taxon>Durusdinium</taxon>
    </lineage>
</organism>
<reference evidence="4 5" key="1">
    <citation type="submission" date="2024-02" db="EMBL/GenBank/DDBJ databases">
        <authorList>
            <person name="Chen Y."/>
            <person name="Shah S."/>
            <person name="Dougan E. K."/>
            <person name="Thang M."/>
            <person name="Chan C."/>
        </authorList>
    </citation>
    <scope>NUCLEOTIDE SEQUENCE [LARGE SCALE GENOMIC DNA]</scope>
</reference>
<evidence type="ECO:0000256" key="1">
    <source>
        <dbReference type="ARBA" id="ARBA00023172"/>
    </source>
</evidence>
<sequence>MAPKKKIQRVPWNKGRRLQKTDRQHLYVHRDEIHTWFAVLLYCGGPIYAFAIWLTMVSSRRVSETLKLRKDSIVLEGGLHDDMPHLLYEKKNDEPKRRGSGKLGAQVVAARLSEDAVKTLRAVQQDGLKHELKECLEKYKEHPALANSQPLSSKTYSLPPGQRDRLFPAARAGQHETLSRQAVWKAMNYARGIMFRLTGLRRYNPEFRGSHVHVHGSTRHTSAALLLHNPSSSSMKPDDDTILEIQKREDMRTFKKHYFHVDGSSISSGLEYGSAPGLLYDTHQEKRVQPRRRLPTKTSPTLACVPKIVAPPPSHTGAPAGEHLPTHASRNAWRKNKRKLGFEAWKNRARTRK</sequence>
<feature type="region of interest" description="Disordered" evidence="2">
    <location>
        <begin position="311"/>
        <end position="353"/>
    </location>
</feature>
<evidence type="ECO:0000256" key="3">
    <source>
        <dbReference type="SAM" id="Phobius"/>
    </source>
</evidence>
<accession>A0ABP0HTW0</accession>
<gene>
    <name evidence="4" type="ORF">SCF082_LOCUS3565</name>
</gene>
<dbReference type="InterPro" id="IPR013762">
    <property type="entry name" value="Integrase-like_cat_sf"/>
</dbReference>